<dbReference type="Proteomes" id="UP000005640">
    <property type="component" value="Chromosome 16"/>
</dbReference>
<name>A0A075B769_HUMAN</name>
<proteinExistence type="predicted"/>
<reference evidence="1" key="4">
    <citation type="submission" date="2025-08" db="UniProtKB">
        <authorList>
            <consortium name="Ensembl"/>
        </authorList>
    </citation>
    <scope>IDENTIFICATION</scope>
</reference>
<accession>A0A075B769</accession>
<evidence type="ECO:0000313" key="1">
    <source>
        <dbReference type="Ensembl" id="ENSP00000465041.1"/>
    </source>
</evidence>
<dbReference type="Bgee" id="ENSG00000153443">
    <property type="expression patterns" value="Expressed in right hemisphere of cerebellum and 131 other cell types or tissues"/>
</dbReference>
<dbReference type="Ensembl" id="ENST00000588691.1">
    <property type="protein sequence ID" value="ENSP00000465041.1"/>
    <property type="gene ID" value="ENSG00000153443.14"/>
</dbReference>
<sequence>MSVNMDELKHQRCCSLQRKGLWETPGLFPPPPSACLLGLPACLPCTWGYPHPLPFPLLTKEKNEFQT</sequence>
<protein>
    <submittedName>
        <fullName evidence="1">UBA like domain containing 1</fullName>
    </submittedName>
</protein>
<reference evidence="1 2" key="2">
    <citation type="journal article" date="2004" name="Nature">
        <title>Finishing the euchromatic sequence of the human genome.</title>
        <authorList>
            <consortium name="International Human Genome Sequencing Consortium"/>
        </authorList>
    </citation>
    <scope>NUCLEOTIDE SEQUENCE [LARGE SCALE GENOMIC DNA]</scope>
</reference>
<reference evidence="1" key="5">
    <citation type="submission" date="2025-09" db="UniProtKB">
        <authorList>
            <consortium name="Ensembl"/>
        </authorList>
    </citation>
    <scope>IDENTIFICATION</scope>
</reference>
<keyword evidence="2" id="KW-1185">Reference proteome</keyword>
<dbReference type="VEuPathDB" id="HostDB:ENSG00000153443"/>
<dbReference type="EMBL" id="AC023830">
    <property type="status" value="NOT_ANNOTATED_CDS"/>
    <property type="molecule type" value="Genomic_DNA"/>
</dbReference>
<reference evidence="1 2" key="1">
    <citation type="journal article" date="2001" name="Nature">
        <title>Initial sequencing and analysis of the human genome.</title>
        <authorList>
            <consortium name="International Human Genome Sequencing Consortium"/>
            <person name="Lander E.S."/>
            <person name="Linton L.M."/>
            <person name="Birren B."/>
            <person name="Nusbaum C."/>
            <person name="Zody M.C."/>
            <person name="Baldwin J."/>
            <person name="Devon K."/>
            <person name="Dewar K."/>
            <person name="Doyle M."/>
            <person name="FitzHugh W."/>
            <person name="Funke R."/>
            <person name="Gage D."/>
            <person name="Harris K."/>
            <person name="Heaford A."/>
            <person name="Howland J."/>
            <person name="Kann L."/>
            <person name="Lehoczky J."/>
            <person name="LeVine R."/>
            <person name="McEwan P."/>
            <person name="McKernan K."/>
            <person name="Meldrim J."/>
            <person name="Mesirov J.P."/>
            <person name="Miranda C."/>
            <person name="Morris W."/>
            <person name="Naylor J."/>
            <person name="Raymond C."/>
            <person name="Rosetti M."/>
            <person name="Santos R."/>
            <person name="Sheridan A."/>
            <person name="Sougnez C."/>
            <person name="Stange-Thomann N."/>
            <person name="Stojanovic N."/>
            <person name="Subramanian A."/>
            <person name="Wyman D."/>
            <person name="Rogers J."/>
            <person name="Sulston J."/>
            <person name="Ainscough R."/>
            <person name="Beck S."/>
            <person name="Bentley D."/>
            <person name="Burton J."/>
            <person name="Clee C."/>
            <person name="Carter N."/>
            <person name="Coulson A."/>
            <person name="Deadman R."/>
            <person name="Deloukas P."/>
            <person name="Dunham A."/>
            <person name="Dunham I."/>
            <person name="Durbin R."/>
            <person name="French L."/>
            <person name="Grafham D."/>
            <person name="Gregory S."/>
            <person name="Hubbard T."/>
            <person name="Humphray S."/>
            <person name="Hunt A."/>
            <person name="Jones M."/>
            <person name="Lloyd C."/>
            <person name="McMurray A."/>
            <person name="Matthews L."/>
            <person name="Mercer S."/>
            <person name="Milne S."/>
            <person name="Mullikin J.C."/>
            <person name="Mungall A."/>
            <person name="Plumb R."/>
            <person name="Ross M."/>
            <person name="Shownkeen R."/>
            <person name="Sims S."/>
            <person name="Waterston R.H."/>
            <person name="Wilson R.K."/>
            <person name="Hillier L.W."/>
            <person name="McPherson J.D."/>
            <person name="Marra M.A."/>
            <person name="Mardis E.R."/>
            <person name="Fulton L.A."/>
            <person name="Chinwalla A.T."/>
            <person name="Pepin K.H."/>
            <person name="Gish W.R."/>
            <person name="Chissoe S.L."/>
            <person name="Wendl M.C."/>
            <person name="Delehaunty K.D."/>
            <person name="Miner T.L."/>
            <person name="Delehaunty A."/>
            <person name="Kramer J.B."/>
            <person name="Cook L.L."/>
            <person name="Fulton R.S."/>
            <person name="Johnson D.L."/>
            <person name="Minx P.J."/>
            <person name="Clifton S.W."/>
            <person name="Hawkins T."/>
            <person name="Branscomb E."/>
            <person name="Predki P."/>
            <person name="Richardson P."/>
            <person name="Wenning S."/>
            <person name="Slezak T."/>
            <person name="Doggett N."/>
            <person name="Cheng J.F."/>
            <person name="Olsen A."/>
            <person name="Lucas S."/>
            <person name="Elkin C."/>
            <person name="Uberbacher E."/>
            <person name="Frazier M."/>
            <person name="Gibbs R.A."/>
            <person name="Muzny D.M."/>
            <person name="Scherer S.E."/>
            <person name="Bouck J.B."/>
            <person name="Sodergren E.J."/>
            <person name="Worley K.C."/>
            <person name="Rives C.M."/>
            <person name="Gorrell J.H."/>
            <person name="Metzker M.L."/>
            <person name="Naylor S.L."/>
            <person name="Kucherlapati R.S."/>
            <person name="Nelson D.L."/>
            <person name="Weinstock G.M."/>
            <person name="Sakaki Y."/>
            <person name="Fujiyama A."/>
            <person name="Hattori M."/>
            <person name="Yada T."/>
            <person name="Toyoda A."/>
            <person name="Itoh T."/>
            <person name="Kawagoe C."/>
            <person name="Watanabe H."/>
            <person name="Totoki Y."/>
            <person name="Taylor T."/>
            <person name="Weissenbach J."/>
            <person name="Heilig R."/>
            <person name="Saurin W."/>
            <person name="Artiguenave F."/>
            <person name="Brottier P."/>
            <person name="Bruls T."/>
            <person name="Pelletier E."/>
            <person name="Robert C."/>
            <person name="Wincker P."/>
            <person name="Smith D.R."/>
            <person name="Doucette-Stamm L."/>
            <person name="Rubenfield M."/>
            <person name="Weinstock K."/>
            <person name="Lee H.M."/>
            <person name="Dubois J."/>
            <person name="Rosenthal A."/>
            <person name="Platzer M."/>
            <person name="Nyakatura G."/>
            <person name="Taudien S."/>
            <person name="Rump A."/>
            <person name="Yang H."/>
            <person name="Yu J."/>
            <person name="Wang J."/>
            <person name="Huang G."/>
            <person name="Gu J."/>
            <person name="Hood L."/>
            <person name="Rowen L."/>
            <person name="Madan A."/>
            <person name="Qin S."/>
            <person name="Davis R.W."/>
            <person name="Federspiel N.A."/>
            <person name="Abola A.P."/>
            <person name="Proctor M.J."/>
            <person name="Myers R.M."/>
            <person name="Schmutz J."/>
            <person name="Dickson M."/>
            <person name="Grimwood J."/>
            <person name="Cox D.R."/>
            <person name="Olson M.V."/>
            <person name="Kaul R."/>
            <person name="Raymond C."/>
            <person name="Shimizu N."/>
            <person name="Kawasaki K."/>
            <person name="Minoshima S."/>
            <person name="Evans G.A."/>
            <person name="Athanasiou M."/>
            <person name="Schultz R."/>
            <person name="Roe B.A."/>
            <person name="Chen F."/>
            <person name="Pan H."/>
            <person name="Ramser J."/>
            <person name="Lehrach H."/>
            <person name="Reinhardt R."/>
            <person name="McCombie W.R."/>
            <person name="de la Bastide M."/>
            <person name="Dedhia N."/>
            <person name="Blocker H."/>
            <person name="Hornischer K."/>
            <person name="Nordsiek G."/>
            <person name="Agarwala R."/>
            <person name="Aravind L."/>
            <person name="Bailey J.A."/>
            <person name="Bateman A."/>
            <person name="Batzoglou S."/>
            <person name="Birney E."/>
            <person name="Bork P."/>
            <person name="Brown D.G."/>
            <person name="Burge C.B."/>
            <person name="Cerutti L."/>
            <person name="Chen H.C."/>
            <person name="Church D."/>
            <person name="Clamp M."/>
            <person name="Copley R.R."/>
            <person name="Doerks T."/>
            <person name="Eddy S.R."/>
            <person name="Eichler E.E."/>
            <person name="Furey T.S."/>
            <person name="Galagan J."/>
            <person name="Gilbert J.G."/>
            <person name="Harmon C."/>
            <person name="Hayashizaki Y."/>
            <person name="Haussler D."/>
            <person name="Hermjakob H."/>
            <person name="Hokamp K."/>
            <person name="Jang W."/>
            <person name="Johnson L.S."/>
            <person name="Jones T.A."/>
            <person name="Kasif S."/>
            <person name="Kaspryzk A."/>
            <person name="Kennedy S."/>
            <person name="Kent W.J."/>
            <person name="Kitts P."/>
            <person name="Koonin E.V."/>
            <person name="Korf I."/>
            <person name="Kulp D."/>
            <person name="Lancet D."/>
            <person name="Lowe T.M."/>
            <person name="McLysaght A."/>
            <person name="Mikkelsen T."/>
            <person name="Moran J.V."/>
            <person name="Mulder N."/>
            <person name="Pollara V.J."/>
            <person name="Ponting C.P."/>
            <person name="Schuler G."/>
            <person name="Schultz J."/>
            <person name="Slater G."/>
            <person name="Smit A.F."/>
            <person name="Stupka E."/>
            <person name="Szustakowski J."/>
            <person name="Thierry-Mieg D."/>
            <person name="Thierry-Mieg J."/>
            <person name="Wagner L."/>
            <person name="Wallis J."/>
            <person name="Wheeler R."/>
            <person name="Williams A."/>
            <person name="Wolf Y.I."/>
            <person name="Wolfe K.H."/>
            <person name="Yang S.P."/>
            <person name="Yeh R.F."/>
            <person name="Collins F."/>
            <person name="Guyer M.S."/>
            <person name="Peterson J."/>
            <person name="Felsenfeld A."/>
            <person name="Wetterstrand K.A."/>
            <person name="Patrinos A."/>
            <person name="Morgan M.J."/>
            <person name="de Jong P."/>
            <person name="Catanese J.J."/>
            <person name="Osoegawa K."/>
            <person name="Shizuya H."/>
            <person name="Choi S."/>
            <person name="Chen Y.J."/>
        </authorList>
    </citation>
    <scope>NUCLEOTIDE SEQUENCE [LARGE SCALE GENOMIC DNA]</scope>
</reference>
<organism evidence="1 2">
    <name type="scientific">Homo sapiens</name>
    <name type="common">Human</name>
    <dbReference type="NCBI Taxonomy" id="9606"/>
    <lineage>
        <taxon>Eukaryota</taxon>
        <taxon>Metazoa</taxon>
        <taxon>Chordata</taxon>
        <taxon>Craniata</taxon>
        <taxon>Vertebrata</taxon>
        <taxon>Euteleostomi</taxon>
        <taxon>Mammalia</taxon>
        <taxon>Eutheria</taxon>
        <taxon>Euarchontoglires</taxon>
        <taxon>Primates</taxon>
        <taxon>Haplorrhini</taxon>
        <taxon>Catarrhini</taxon>
        <taxon>Hominidae</taxon>
        <taxon>Homo</taxon>
    </lineage>
</organism>
<dbReference type="OrthoDB" id="6093553at2759"/>
<dbReference type="UCSC" id="uc059qgr.1">
    <property type="organism name" value="human"/>
</dbReference>
<dbReference type="OpenTargets" id="ENSG00000153443"/>
<reference evidence="1 2" key="3">
    <citation type="journal article" date="2004" name="Nature">
        <title>The sequence and analysis of duplication-rich human chromosome 16.</title>
        <authorList>
            <person name="Martin J."/>
            <person name="Han C."/>
            <person name="Gordon L.A."/>
            <person name="Terry A."/>
            <person name="Prabhakar S."/>
            <person name="She X."/>
            <person name="Xie G."/>
            <person name="Hellsten U."/>
            <person name="Chan Y.M."/>
            <person name="Altherr M."/>
            <person name="Couronne O."/>
            <person name="Aerts A."/>
            <person name="Bajorek E."/>
            <person name="Black S."/>
            <person name="Blumer H."/>
            <person name="Branscomb E."/>
            <person name="Brown N.C."/>
            <person name="Bruno W.J."/>
            <person name="Buckingham J.M."/>
            <person name="Callen D.F."/>
            <person name="Campbell C.S."/>
            <person name="Campbell M.L."/>
            <person name="Campbell E.W."/>
            <person name="Caoile C."/>
            <person name="Challacombe J.F."/>
            <person name="Chasteen L.A."/>
            <person name="Chertkov O."/>
            <person name="Chi H.C."/>
            <person name="Christensen M."/>
            <person name="Clark L.M."/>
            <person name="Cohn J.D."/>
            <person name="Denys M."/>
            <person name="Detter J.C."/>
            <person name="Dickson M."/>
            <person name="Dimitrijevic-Bussod M."/>
            <person name="Escobar J."/>
            <person name="Fawcett J.J."/>
            <person name="Flowers D."/>
            <person name="Fotopulos D."/>
            <person name="Glavina T."/>
            <person name="Gomez M."/>
            <person name="Gonzales E."/>
            <person name="Goodstein D."/>
            <person name="Goodwin L.A."/>
            <person name="Grady D.L."/>
            <person name="Grigoriev I."/>
            <person name="Groza M."/>
            <person name="Hammon N."/>
            <person name="Hawkins T."/>
            <person name="Haydu L."/>
            <person name="Hildebrand C.E."/>
            <person name="Huang W."/>
            <person name="Israni S."/>
            <person name="Jett J."/>
            <person name="Jewett P.B."/>
            <person name="Kadner K."/>
            <person name="Kimball H."/>
            <person name="Kobayashi A."/>
            <person name="Krawczyk M.C."/>
            <person name="Leyba T."/>
            <person name="Longmire J.L."/>
            <person name="Lopez F."/>
            <person name="Lou Y."/>
            <person name="Lowry S."/>
            <person name="Ludeman T."/>
            <person name="Manohar C.F."/>
            <person name="Mark G.A."/>
            <person name="McMurray K.L."/>
            <person name="Meincke L.J."/>
            <person name="Morgan J."/>
            <person name="Moyzis R.K."/>
            <person name="Mundt M.O."/>
            <person name="Munk A.C."/>
            <person name="Nandkeshwar R.D."/>
            <person name="Pitluck S."/>
            <person name="Pollard M."/>
            <person name="Predki P."/>
            <person name="Parson-Quintana B."/>
            <person name="Ramirez L."/>
            <person name="Rash S."/>
            <person name="Retterer J."/>
            <person name="Ricke D.O."/>
            <person name="Robinson D.L."/>
            <person name="Rodriguez A."/>
            <person name="Salamov A."/>
            <person name="Saunders E.H."/>
            <person name="Scott D."/>
            <person name="Shough T."/>
            <person name="Stallings R.L."/>
            <person name="Stalvey M."/>
            <person name="Sutherland R.D."/>
            <person name="Tapia R."/>
            <person name="Tesmer J.G."/>
            <person name="Thayer N."/>
            <person name="Thompson L.S."/>
            <person name="Tice H."/>
            <person name="Torney D.C."/>
            <person name="Tran-Gyamfi M."/>
            <person name="Tsai M."/>
            <person name="Ulanovsky L.E."/>
            <person name="Ustaszewska A."/>
            <person name="Vo N."/>
            <person name="White P.S."/>
            <person name="Williams A.L."/>
            <person name="Wills P.L."/>
            <person name="Wu J.R."/>
            <person name="Wu K."/>
            <person name="Yang J."/>
            <person name="Dejong P."/>
            <person name="Bruce D."/>
            <person name="Doggett N.A."/>
            <person name="Deaven L."/>
            <person name="Schmutz J."/>
            <person name="Grimwood J."/>
            <person name="Richardson P."/>
            <person name="Rokhsar D.S."/>
            <person name="Eichler E.E."/>
            <person name="Gilna P."/>
            <person name="Lucas S.M."/>
            <person name="Myers R.M."/>
            <person name="Rubin E.M."/>
            <person name="Pennacchio L.A."/>
        </authorList>
    </citation>
    <scope>NUCLEOTIDE SEQUENCE [LARGE SCALE GENOMIC DNA]</scope>
</reference>
<dbReference type="AlphaFoldDB" id="A0A075B769"/>
<gene>
    <name evidence="1" type="primary">UBALD1</name>
</gene>
<dbReference type="ChiTaRS" id="UBALD1">
    <property type="organism name" value="human"/>
</dbReference>
<dbReference type="HGNC" id="HGNC:29576">
    <property type="gene designation" value="UBALD1"/>
</dbReference>
<evidence type="ECO:0000313" key="2">
    <source>
        <dbReference type="Proteomes" id="UP000005640"/>
    </source>
</evidence>
<dbReference type="MassIVE" id="A0A075B769"/>
<dbReference type="Ensembl" id="ENST00000588691.1">
    <property type="protein sequence ID" value="ENSP00000465041.1"/>
    <property type="gene ID" value="ENSG00000153443.13"/>
</dbReference>
<dbReference type="GeneTree" id="ENSGT00390000008825"/>
<dbReference type="ExpressionAtlas" id="A0A075B769">
    <property type="expression patterns" value="baseline and differential"/>
</dbReference>
<dbReference type="HOGENOM" id="CLU_2819141_0_0_1"/>